<keyword evidence="7" id="KW-0482">Metalloprotease</keyword>
<evidence type="ECO:0000256" key="6">
    <source>
        <dbReference type="ARBA" id="ARBA00022833"/>
    </source>
</evidence>
<feature type="domain" description="Csd3-like second N-terminal" evidence="10">
    <location>
        <begin position="179"/>
        <end position="298"/>
    </location>
</feature>
<dbReference type="InterPro" id="IPR011055">
    <property type="entry name" value="Dup_hybrid_motif"/>
</dbReference>
<dbReference type="FunFam" id="2.70.70.10:FF:000002">
    <property type="entry name" value="Murein DD-endopeptidase MepM"/>
    <property type="match status" value="1"/>
</dbReference>
<evidence type="ECO:0000256" key="2">
    <source>
        <dbReference type="ARBA" id="ARBA00004196"/>
    </source>
</evidence>
<evidence type="ECO:0000256" key="1">
    <source>
        <dbReference type="ARBA" id="ARBA00001947"/>
    </source>
</evidence>
<dbReference type="Pfam" id="PF19425">
    <property type="entry name" value="Csd3_N2"/>
    <property type="match status" value="1"/>
</dbReference>
<gene>
    <name evidence="11" type="ORF">CJD38_16880</name>
</gene>
<evidence type="ECO:0000256" key="5">
    <source>
        <dbReference type="ARBA" id="ARBA00022801"/>
    </source>
</evidence>
<evidence type="ECO:0000256" key="7">
    <source>
        <dbReference type="ARBA" id="ARBA00023049"/>
    </source>
</evidence>
<comment type="subcellular location">
    <subcellularLocation>
        <location evidence="2">Cell envelope</location>
    </subcellularLocation>
</comment>
<dbReference type="InterPro" id="IPR050570">
    <property type="entry name" value="Cell_wall_metabolism_enzyme"/>
</dbReference>
<dbReference type="CDD" id="cd12797">
    <property type="entry name" value="M23_peptidase"/>
    <property type="match status" value="1"/>
</dbReference>
<evidence type="ECO:0000313" key="12">
    <source>
        <dbReference type="Proteomes" id="UP000244248"/>
    </source>
</evidence>
<evidence type="ECO:0000313" key="11">
    <source>
        <dbReference type="EMBL" id="PTU29037.1"/>
    </source>
</evidence>
<reference evidence="11 12" key="1">
    <citation type="submission" date="2018-04" db="EMBL/GenBank/DDBJ databases">
        <title>Novel species isolated from glacier.</title>
        <authorList>
            <person name="Liu Q."/>
            <person name="Xin Y.-H."/>
        </authorList>
    </citation>
    <scope>NUCLEOTIDE SEQUENCE [LARGE SCALE GENOMIC DNA]</scope>
    <source>
        <strain evidence="11 12">GT1R17</strain>
    </source>
</reference>
<dbReference type="InterPro" id="IPR016047">
    <property type="entry name" value="M23ase_b-sheet_dom"/>
</dbReference>
<dbReference type="PANTHER" id="PTHR21666:SF288">
    <property type="entry name" value="CELL DIVISION PROTEIN YTFB"/>
    <property type="match status" value="1"/>
</dbReference>
<dbReference type="Gene3D" id="2.70.70.10">
    <property type="entry name" value="Glucose Permease (Domain IIA)"/>
    <property type="match status" value="1"/>
</dbReference>
<evidence type="ECO:0000256" key="3">
    <source>
        <dbReference type="ARBA" id="ARBA00022670"/>
    </source>
</evidence>
<dbReference type="GO" id="GO:0004222">
    <property type="term" value="F:metalloendopeptidase activity"/>
    <property type="evidence" value="ECO:0007669"/>
    <property type="project" value="TreeGrafter"/>
</dbReference>
<accession>A0A2T5MBE6</accession>
<feature type="domain" description="M23ase beta-sheet core" evidence="9">
    <location>
        <begin position="311"/>
        <end position="407"/>
    </location>
</feature>
<dbReference type="AlphaFoldDB" id="A0A2T5MBE6"/>
<dbReference type="OrthoDB" id="9805070at2"/>
<evidence type="ECO:0000256" key="4">
    <source>
        <dbReference type="ARBA" id="ARBA00022723"/>
    </source>
</evidence>
<dbReference type="GO" id="GO:0006508">
    <property type="term" value="P:proteolysis"/>
    <property type="evidence" value="ECO:0007669"/>
    <property type="project" value="UniProtKB-KW"/>
</dbReference>
<protein>
    <submittedName>
        <fullName evidence="11">Peptidase M23</fullName>
    </submittedName>
</protein>
<comment type="caution">
    <text evidence="11">The sequence shown here is derived from an EMBL/GenBank/DDBJ whole genome shotgun (WGS) entry which is preliminary data.</text>
</comment>
<dbReference type="Gene3D" id="3.10.450.350">
    <property type="match status" value="2"/>
</dbReference>
<dbReference type="PANTHER" id="PTHR21666">
    <property type="entry name" value="PEPTIDASE-RELATED"/>
    <property type="match status" value="1"/>
</dbReference>
<dbReference type="RefSeq" id="WP_107941568.1">
    <property type="nucleotide sequence ID" value="NZ_QANS01000008.1"/>
</dbReference>
<dbReference type="GO" id="GO:0030313">
    <property type="term" value="C:cell envelope"/>
    <property type="evidence" value="ECO:0007669"/>
    <property type="project" value="UniProtKB-SubCell"/>
</dbReference>
<keyword evidence="3" id="KW-0645">Protease</keyword>
<sequence>MKQDYSLSTAPRRLAAWRSVLMAGICAVSLTALLTREGTASRHTATPNEATTAITTTDATTGAAFDTAVQDSVSDTLPIPSSTDWVTVEVKANQTISSIIEGQGMAKDEWLALMALGKSTSRLKKLRSGDKISLRKNSEGELEELSFELDQTHTLQVRRVNDKLEAITLEAELERRIAQAAGTITHSLYVDGAKAGLSKRQISSFVSLFNYDVDFALGLSDGDRFVVIYETLYKENGEKVRDGDIIAASLTSRGRTYRSMRYTRANGTFAYYAPDGQSPRKAFIRTPVDFARISSGFNLARRHPILNIIRAHKGVDYAAATGTPVKATADGKVEFKGIKSGYGNVIVLKHGSKYETVYAHLSRYREGLRQGQPVRQGQVIGYVGSTGLATAPHLHYEFHVNGQYKNPLTVALPRANPLSRSQLAKWRAENALVIAMMDELSPVTASNDKQDTTKSRKAKLSKAANTRG</sequence>
<dbReference type="InterPro" id="IPR045834">
    <property type="entry name" value="Csd3_N2"/>
</dbReference>
<dbReference type="Proteomes" id="UP000244248">
    <property type="component" value="Unassembled WGS sequence"/>
</dbReference>
<evidence type="ECO:0000256" key="8">
    <source>
        <dbReference type="SAM" id="MobiDB-lite"/>
    </source>
</evidence>
<dbReference type="SUPFAM" id="SSF51261">
    <property type="entry name" value="Duplicated hybrid motif"/>
    <property type="match status" value="1"/>
</dbReference>
<keyword evidence="5" id="KW-0378">Hydrolase</keyword>
<comment type="cofactor">
    <cofactor evidence="1">
        <name>Zn(2+)</name>
        <dbReference type="ChEBI" id="CHEBI:29105"/>
    </cofactor>
</comment>
<name>A0A2T5MBE6_9GAMM</name>
<evidence type="ECO:0000259" key="9">
    <source>
        <dbReference type="Pfam" id="PF01551"/>
    </source>
</evidence>
<proteinExistence type="predicted"/>
<dbReference type="GO" id="GO:0046872">
    <property type="term" value="F:metal ion binding"/>
    <property type="evidence" value="ECO:0007669"/>
    <property type="project" value="UniProtKB-KW"/>
</dbReference>
<dbReference type="EMBL" id="QANS01000008">
    <property type="protein sequence ID" value="PTU29037.1"/>
    <property type="molecule type" value="Genomic_DNA"/>
</dbReference>
<evidence type="ECO:0000259" key="10">
    <source>
        <dbReference type="Pfam" id="PF19425"/>
    </source>
</evidence>
<keyword evidence="12" id="KW-1185">Reference proteome</keyword>
<feature type="region of interest" description="Disordered" evidence="8">
    <location>
        <begin position="443"/>
        <end position="468"/>
    </location>
</feature>
<dbReference type="Pfam" id="PF01551">
    <property type="entry name" value="Peptidase_M23"/>
    <property type="match status" value="1"/>
</dbReference>
<organism evidence="11 12">
    <name type="scientific">Stenotrophobium rhamnosiphilum</name>
    <dbReference type="NCBI Taxonomy" id="2029166"/>
    <lineage>
        <taxon>Bacteria</taxon>
        <taxon>Pseudomonadati</taxon>
        <taxon>Pseudomonadota</taxon>
        <taxon>Gammaproteobacteria</taxon>
        <taxon>Nevskiales</taxon>
        <taxon>Nevskiaceae</taxon>
        <taxon>Stenotrophobium</taxon>
    </lineage>
</organism>
<keyword evidence="6" id="KW-0862">Zinc</keyword>
<keyword evidence="4" id="KW-0479">Metal-binding</keyword>